<evidence type="ECO:0000313" key="2">
    <source>
        <dbReference type="EMBL" id="MCB8883988.1"/>
    </source>
</evidence>
<dbReference type="Proteomes" id="UP000721844">
    <property type="component" value="Unassembled WGS sequence"/>
</dbReference>
<keyword evidence="3" id="KW-1185">Reference proteome</keyword>
<dbReference type="EMBL" id="JAESVA010000020">
    <property type="protein sequence ID" value="MCB8883988.1"/>
    <property type="molecule type" value="Genomic_DNA"/>
</dbReference>
<comment type="caution">
    <text evidence="2">The sequence shown here is derived from an EMBL/GenBank/DDBJ whole genome shotgun (WGS) entry which is preliminary data.</text>
</comment>
<dbReference type="AlphaFoldDB" id="A0A963Z8V4"/>
<organism evidence="2 3">
    <name type="scientific">Acidisoma cellulosilyticum</name>
    <dbReference type="NCBI Taxonomy" id="2802395"/>
    <lineage>
        <taxon>Bacteria</taxon>
        <taxon>Pseudomonadati</taxon>
        <taxon>Pseudomonadota</taxon>
        <taxon>Alphaproteobacteria</taxon>
        <taxon>Acetobacterales</taxon>
        <taxon>Acidocellaceae</taxon>
        <taxon>Acidisoma</taxon>
    </lineage>
</organism>
<evidence type="ECO:0000256" key="1">
    <source>
        <dbReference type="SAM" id="MobiDB-lite"/>
    </source>
</evidence>
<reference evidence="2 3" key="1">
    <citation type="journal article" date="2021" name="Microorganisms">
        <title>Acidisoma silvae sp. nov. and Acidisomacellulosilytica sp. nov., Two Acidophilic Bacteria Isolated from Decaying Wood, Hydrolyzing Cellulose and Producing Poly-3-hydroxybutyrate.</title>
        <authorList>
            <person name="Mieszkin S."/>
            <person name="Pouder E."/>
            <person name="Uroz S."/>
            <person name="Simon-Colin C."/>
            <person name="Alain K."/>
        </authorList>
    </citation>
    <scope>NUCLEOTIDE SEQUENCE [LARGE SCALE GENOMIC DNA]</scope>
    <source>
        <strain evidence="2 3">HW T5.17</strain>
    </source>
</reference>
<accession>A0A963Z8V4</accession>
<dbReference type="RefSeq" id="WP_227310728.1">
    <property type="nucleotide sequence ID" value="NZ_JAESVA010000020.1"/>
</dbReference>
<feature type="region of interest" description="Disordered" evidence="1">
    <location>
        <begin position="222"/>
        <end position="242"/>
    </location>
</feature>
<protein>
    <submittedName>
        <fullName evidence="2">Uncharacterized protein</fullName>
    </submittedName>
</protein>
<proteinExistence type="predicted"/>
<evidence type="ECO:0000313" key="3">
    <source>
        <dbReference type="Proteomes" id="UP000721844"/>
    </source>
</evidence>
<gene>
    <name evidence="2" type="ORF">ACELLULO517_27360</name>
</gene>
<name>A0A963Z8V4_9PROT</name>
<sequence length="301" mass="32805">MFDPDGYWTPAFAALAVAGWGAHGKLPKKWGFDQDKDEFNFIGHPNQATATYLIGEKLAAGLIRSWARELLSGEMLPIPARCWRIQPALYDVFKDGSQEKPSILMSQVGYRDLLIDSPARIYLNTDELLSCLGLTIVDDDPVEPQTFAEEGVDQVETELSSEVDAAASAEIERQSDGYEPFSAVATRADLEHFGRKPPRAPQRDPSLLSGKTVSEVFSKWSALQPSTGGKPHKLPRKPSGLDYREPDSPLITEALIGIHSGIYKNPMDAARALAGKAVGKGLSASKTTRLVSQITKALKPT</sequence>